<dbReference type="InterPro" id="IPR032816">
    <property type="entry name" value="VTT_dom"/>
</dbReference>
<dbReference type="SUPFAM" id="SSF48317">
    <property type="entry name" value="Acid phosphatase/Vanadium-dependent haloperoxidase"/>
    <property type="match status" value="1"/>
</dbReference>
<dbReference type="InterPro" id="IPR000095">
    <property type="entry name" value="CRIB_dom"/>
</dbReference>
<dbReference type="RefSeq" id="WP_214659350.1">
    <property type="nucleotide sequence ID" value="NZ_CP017634.1"/>
</dbReference>
<dbReference type="InterPro" id="IPR000326">
    <property type="entry name" value="PAP2/HPO"/>
</dbReference>
<dbReference type="AlphaFoldDB" id="A0A3G1KUE0"/>
<evidence type="ECO:0000256" key="2">
    <source>
        <dbReference type="SAM" id="Phobius"/>
    </source>
</evidence>
<dbReference type="Proteomes" id="UP000323521">
    <property type="component" value="Chromosome"/>
</dbReference>
<sequence length="430" mass="48513">MDLTNLVNHYGYLVLFTALMLELIAFPLPGEVLMSYAGYLVFQGQLAWFPSIFVSAAGACTGITLSYLIGYRVGSPFLKRYGHYVHVGPEKLEKTSLWFSRYGNRILALAYYIPGVRHVTGYFSGITRISFRKFAVFAYAGAILWAGTFVSLGKILGPRWEHFHDTVKKYLLVGSLILVAVLVAIYLYRFYKAKIVESTLIILQRAFESFHSLGRVKFLIASTSAVFIILFFLMLGLIQDYLANEFQLFNNIVILLTDLIFSQRWSPVMKLFGFLIAPKIFVGVIILGLLWVVIKGKDRMIEIAFILIVVAGGQLFEIGLKLVFGIFGPKELDLVAELINTFPSGETLMVIATYGFVTFLLVRHSKNIWVKRVGPILFFMVSLLVGLSQIFFHTQYPSDVVSGYVFGGVWLSLNIILLEVFRLLRDSAEM</sequence>
<dbReference type="KEGG" id="fwa:DCMF_14390"/>
<feature type="transmembrane region" description="Helical" evidence="2">
    <location>
        <begin position="12"/>
        <end position="28"/>
    </location>
</feature>
<dbReference type="SMART" id="SM00014">
    <property type="entry name" value="acidPPc"/>
    <property type="match status" value="1"/>
</dbReference>
<keyword evidence="2" id="KW-1133">Transmembrane helix</keyword>
<keyword evidence="2" id="KW-0812">Transmembrane</keyword>
<keyword evidence="2" id="KW-0472">Membrane</keyword>
<reference evidence="4 5" key="1">
    <citation type="submission" date="2016-10" db="EMBL/GenBank/DDBJ databases">
        <title>Complete Genome Sequence of Peptococcaceae strain DCMF.</title>
        <authorList>
            <person name="Edwards R.J."/>
            <person name="Holland S.I."/>
            <person name="Deshpande N.P."/>
            <person name="Wong Y.K."/>
            <person name="Ertan H."/>
            <person name="Manefield M."/>
            <person name="Russell T.L."/>
            <person name="Lee M.J."/>
        </authorList>
    </citation>
    <scope>NUCLEOTIDE SEQUENCE [LARGE SCALE GENOMIC DNA]</scope>
    <source>
        <strain evidence="4 5">DCMF</strain>
    </source>
</reference>
<feature type="transmembrane region" description="Helical" evidence="2">
    <location>
        <begin position="374"/>
        <end position="392"/>
    </location>
</feature>
<feature type="transmembrane region" description="Helical" evidence="2">
    <location>
        <begin position="134"/>
        <end position="157"/>
    </location>
</feature>
<organism evidence="4 5">
    <name type="scientific">Formimonas warabiya</name>
    <dbReference type="NCBI Taxonomy" id="1761012"/>
    <lineage>
        <taxon>Bacteria</taxon>
        <taxon>Bacillati</taxon>
        <taxon>Bacillota</taxon>
        <taxon>Clostridia</taxon>
        <taxon>Eubacteriales</taxon>
        <taxon>Peptococcaceae</taxon>
        <taxon>Candidatus Formimonas</taxon>
    </lineage>
</organism>
<gene>
    <name evidence="4" type="ORF">DCMF_14390</name>
</gene>
<dbReference type="Pfam" id="PF01569">
    <property type="entry name" value="PAP2"/>
    <property type="match status" value="1"/>
</dbReference>
<dbReference type="InterPro" id="IPR051311">
    <property type="entry name" value="DedA_domain"/>
</dbReference>
<feature type="transmembrane region" description="Helical" evidence="2">
    <location>
        <begin position="218"/>
        <end position="238"/>
    </location>
</feature>
<dbReference type="PANTHER" id="PTHR42709">
    <property type="entry name" value="ALKALINE PHOSPHATASE LIKE PROTEIN"/>
    <property type="match status" value="1"/>
</dbReference>
<comment type="similarity">
    <text evidence="1">Belongs to the DedA family.</text>
</comment>
<proteinExistence type="inferred from homology"/>
<evidence type="ECO:0000259" key="3">
    <source>
        <dbReference type="PROSITE" id="PS50108"/>
    </source>
</evidence>
<feature type="transmembrane region" description="Helical" evidence="2">
    <location>
        <begin position="271"/>
        <end position="293"/>
    </location>
</feature>
<dbReference type="PROSITE" id="PS50108">
    <property type="entry name" value="CRIB"/>
    <property type="match status" value="1"/>
</dbReference>
<feature type="transmembrane region" description="Helical" evidence="2">
    <location>
        <begin position="404"/>
        <end position="424"/>
    </location>
</feature>
<evidence type="ECO:0000313" key="4">
    <source>
        <dbReference type="EMBL" id="ATW25795.1"/>
    </source>
</evidence>
<evidence type="ECO:0000256" key="1">
    <source>
        <dbReference type="ARBA" id="ARBA00010792"/>
    </source>
</evidence>
<keyword evidence="5" id="KW-1185">Reference proteome</keyword>
<feature type="transmembrane region" description="Helical" evidence="2">
    <location>
        <begin position="48"/>
        <end position="70"/>
    </location>
</feature>
<feature type="transmembrane region" description="Helical" evidence="2">
    <location>
        <begin position="305"/>
        <end position="327"/>
    </location>
</feature>
<protein>
    <recommendedName>
        <fullName evidence="3">CRIB domain-containing protein</fullName>
    </recommendedName>
</protein>
<name>A0A3G1KUE0_FORW1</name>
<evidence type="ECO:0000313" key="5">
    <source>
        <dbReference type="Proteomes" id="UP000323521"/>
    </source>
</evidence>
<dbReference type="InterPro" id="IPR036938">
    <property type="entry name" value="PAP2/HPO_sf"/>
</dbReference>
<dbReference type="Gene3D" id="1.20.144.10">
    <property type="entry name" value="Phosphatidic acid phosphatase type 2/haloperoxidase"/>
    <property type="match status" value="1"/>
</dbReference>
<feature type="domain" description="CRIB" evidence="3">
    <location>
        <begin position="73"/>
        <end position="88"/>
    </location>
</feature>
<feature type="transmembrane region" description="Helical" evidence="2">
    <location>
        <begin position="347"/>
        <end position="362"/>
    </location>
</feature>
<dbReference type="EMBL" id="CP017634">
    <property type="protein sequence ID" value="ATW25795.1"/>
    <property type="molecule type" value="Genomic_DNA"/>
</dbReference>
<dbReference type="GO" id="GO:0005886">
    <property type="term" value="C:plasma membrane"/>
    <property type="evidence" value="ECO:0007669"/>
    <property type="project" value="TreeGrafter"/>
</dbReference>
<feature type="transmembrane region" description="Helical" evidence="2">
    <location>
        <begin position="169"/>
        <end position="188"/>
    </location>
</feature>
<accession>A0A3G1KUE0</accession>
<dbReference type="Pfam" id="PF09335">
    <property type="entry name" value="VTT_dom"/>
    <property type="match status" value="1"/>
</dbReference>
<dbReference type="PANTHER" id="PTHR42709:SF9">
    <property type="entry name" value="ALKALINE PHOSPHATASE LIKE PROTEIN"/>
    <property type="match status" value="1"/>
</dbReference>